<evidence type="ECO:0000259" key="6">
    <source>
        <dbReference type="PROSITE" id="PS50837"/>
    </source>
</evidence>
<dbReference type="SMART" id="SM00367">
    <property type="entry name" value="LRR_CC"/>
    <property type="match status" value="7"/>
</dbReference>
<dbReference type="InterPro" id="IPR032675">
    <property type="entry name" value="LRR_dom_sf"/>
</dbReference>
<dbReference type="Ensembl" id="ENSFCTT00005004539.1">
    <property type="protein sequence ID" value="ENSFCTP00005002735.1"/>
    <property type="gene ID" value="ENSFCTG00005001712.1"/>
</dbReference>
<evidence type="ECO:0000256" key="3">
    <source>
        <dbReference type="ARBA" id="ARBA00022741"/>
    </source>
</evidence>
<evidence type="ECO:0000313" key="8">
    <source>
        <dbReference type="Proteomes" id="UP000823872"/>
    </source>
</evidence>
<dbReference type="Pfam" id="PF17776">
    <property type="entry name" value="NLRC4_HD2"/>
    <property type="match status" value="1"/>
</dbReference>
<reference evidence="7 8" key="1">
    <citation type="submission" date="2021-02" db="EMBL/GenBank/DDBJ databases">
        <title>Safari Cat Assemblies.</title>
        <authorList>
            <person name="Bredemeyer K.R."/>
            <person name="Murphy W.J."/>
        </authorList>
    </citation>
    <scope>NUCLEOTIDE SEQUENCE [LARGE SCALE GENOMIC DNA]</scope>
</reference>
<evidence type="ECO:0000256" key="4">
    <source>
        <dbReference type="ARBA" id="ARBA00022840"/>
    </source>
</evidence>
<accession>A0ABI7VX61</accession>
<dbReference type="PROSITE" id="PS50837">
    <property type="entry name" value="NACHT"/>
    <property type="match status" value="1"/>
</dbReference>
<dbReference type="Gene3D" id="3.40.50.300">
    <property type="entry name" value="P-loop containing nucleotide triphosphate hydrolases"/>
    <property type="match status" value="1"/>
</dbReference>
<dbReference type="InterPro" id="IPR001611">
    <property type="entry name" value="Leu-rich_rpt"/>
</dbReference>
<reference evidence="7" key="3">
    <citation type="submission" date="2025-09" db="UniProtKB">
        <authorList>
            <consortium name="Ensembl"/>
        </authorList>
    </citation>
    <scope>IDENTIFICATION</scope>
    <source>
        <strain evidence="7">breed Abyssinian</strain>
    </source>
</reference>
<dbReference type="Proteomes" id="UP000823872">
    <property type="component" value="Chromosome E2"/>
</dbReference>
<keyword evidence="3" id="KW-0547">Nucleotide-binding</keyword>
<reference evidence="7" key="2">
    <citation type="submission" date="2025-08" db="UniProtKB">
        <authorList>
            <consortium name="Ensembl"/>
        </authorList>
    </citation>
    <scope>IDENTIFICATION</scope>
    <source>
        <strain evidence="7">breed Abyssinian</strain>
    </source>
</reference>
<sequence>MDPVSLQLGTKNLWSLLVRLLSKDPQWLNAKVKFFLPKMDLSSRNKAEDATQGVMLQLNRLHTQGQATWQAFIHCVCMELDVPLDLEVPLLSTWGHGDGFASQLETGEESRPESQLHHGLKRPHQSCGSSPRPKQCRKQQLGGYEELAKRYLQLLRSSAQQRYGSRTRRPGQPLAFHQAYIPPILQWSRATAPFNTQEGAILGDPKAEDGTEASILDLFNTKADKGPRVTVLLGKAGMGKTTLAHRLCQKWADGQLDRFQALFLFEFRQLNLITEFLTLPQLLFDLYLSPEAGPDLVFQYLEENAKGVLLIFDGLDQALHPPSSKDTAGPEAPSPALALFSGLCKGTLLPGCWVLATSRPGKLPDCLPTEAAMVHMWGFDRPRVEEYVGRFFSNQPWQEAALAELRENRHLQSMCAVPAVCQVTCLCLYHLLPSSSPGQSAALLPTVTQNYVQMVSTLGPRGHLLPESLLGLSEVALRGLETGKVIFSVGDIPPPMMAFGAALGLLTSFCICTGPGHQETGYAFTHLSLQEFFAALHLMASPEVDKNALAHYVTLSSRWVLRTKARLGLLDHLPTFLAGLASRACCPFLSHVAQRDEVWVGARQAEVMQALRKLATRRLTGPKVVALCHCVGETQEPELASLMAQSLPCHLSFHNFPLTYADLASLNNILGHRNAPIQLDFEGCPLEPHCPEALAGCKQVENLSFKSRKCGDAFAEALSRSLPTMGSLKKLGLAGSKITAQGIGRLVQALPLCPQLEEVSFQDNQLKDGVLLNIVEVLLCLPRLQKLDLSRNSVSMSTLLCLTKVAITSPAVRMLQVREADLIFLLSPPTETAAELQGASDLQGNASQRKEAQSRSLALRLQQCQLRVHDVQELIAQLQEGPHLDKVDLSGNQLDNEGCRLMAEAAAQLDITRNLDLSDNGLSVDGVDGVLSAVSMCQTLAELHISLLHKTVVLTFAPKQEEQGGIQERAALHDGLMRQMPCELPPHSTRIRLTHCGLQAKHLAQLCRALGGSCRLSHLDFSGNALGDEGVAQLAQLLPGLGTLQSLNLSENGLSLDSVFILTQCFSTLQWLFHLEVNSESQHVVLRGDRTGRDQLAGGPLPEFPAGAQFSAFDQRCIPRSVCLRQCLLEPLSLTHLCETLEKCPGPLEVKLSCEVLSDQSLETLLNHLPRLPQLSLLQLSETRLSPRSPLLLANLFSLCPQVQKVDLRSLYHTTLHFRSSEEQKGEFCGRFMDCALSREHVEPLCWLLSKCEDLNQLDLSANLLGDDGLQCLLECLPQLPISASLDLSHNSISVEGALCLVKTLPSCPRVREASVNLGSEQSFWIHFSRQEEAGKTLRLSQCSFRPEHVPRLATGLNQALKPTALTLTQCCLGLKQLTVLLSLVRWPVGLFNLRVEEPWVGKAGVLALLEVCTQASGNITEISIAEAQQQLCLQLEFPRQENPEAVALRLAHCDLGTHHSLLVWQLMETCARLRQLSLSQVNLCDTSSLLLQSLLPSLSELKTFRLTCSCVRSEGLAHLTSGLSHCLHLEELDLSSNQFGEEGTRVLMGVLEGKCWLKRLDLSHLPLGGSILAVLTQRLRHMTLLQSLRLSHNQIGDTGAQLLAVVLPWLPELRKIDLSGNGIGPAGGARLAESLALCRHLEQLMLGCNALGDATALGLAQGLPRHLRILHLPSSRLGPEGALSLSQALDGCPYVEEVSLAENSLARGIPQFCQGLPLLRRIDLVSCDIDDHTAKPLAASLLLCPALEEILLSWNVLGDEAAAELARVLPQMGRLKRMEYEGHLLGNQKEGRARRGSCILGKAERPLGQAPACKEALTELHTLLPARAGFHSPWVPAFGFPAALLSVGFRWAWGGGHRGKPIPHTHASFSLSLLSAVCWEAWRRIGSQLVEPGSWLKGWRKGLASKSFGNKGSQGQGWWVGGHTNLYSVRGLTPCGRGQDPGWGLSEGTCITPPGIRQQAAGIKSQLCHLPVMQLCVRNSTSLLLSFPHL</sequence>
<dbReference type="SUPFAM" id="SSF52540">
    <property type="entry name" value="P-loop containing nucleoside triphosphate hydrolases"/>
    <property type="match status" value="1"/>
</dbReference>
<dbReference type="InterPro" id="IPR007111">
    <property type="entry name" value="NACHT_NTPase"/>
</dbReference>
<feature type="region of interest" description="Disordered" evidence="5">
    <location>
        <begin position="102"/>
        <end position="140"/>
    </location>
</feature>
<organism evidence="7 8">
    <name type="scientific">Felis catus</name>
    <name type="common">Cat</name>
    <name type="synonym">Felis silvestris catus</name>
    <dbReference type="NCBI Taxonomy" id="9685"/>
    <lineage>
        <taxon>Eukaryota</taxon>
        <taxon>Metazoa</taxon>
        <taxon>Chordata</taxon>
        <taxon>Craniata</taxon>
        <taxon>Vertebrata</taxon>
        <taxon>Euteleostomi</taxon>
        <taxon>Mammalia</taxon>
        <taxon>Eutheria</taxon>
        <taxon>Laurasiatheria</taxon>
        <taxon>Carnivora</taxon>
        <taxon>Feliformia</taxon>
        <taxon>Felidae</taxon>
        <taxon>Felinae</taxon>
        <taxon>Felis</taxon>
    </lineage>
</organism>
<keyword evidence="2" id="KW-0677">Repeat</keyword>
<evidence type="ECO:0000256" key="5">
    <source>
        <dbReference type="SAM" id="MobiDB-lite"/>
    </source>
</evidence>
<keyword evidence="8" id="KW-1185">Reference proteome</keyword>
<evidence type="ECO:0000256" key="1">
    <source>
        <dbReference type="ARBA" id="ARBA00022614"/>
    </source>
</evidence>
<dbReference type="InterPro" id="IPR006553">
    <property type="entry name" value="Leu-rich_rpt_Cys-con_subtyp"/>
</dbReference>
<dbReference type="SUPFAM" id="SSF52047">
    <property type="entry name" value="RNI-like"/>
    <property type="match status" value="4"/>
</dbReference>
<dbReference type="SMART" id="SM00368">
    <property type="entry name" value="LRR_RI"/>
    <property type="match status" value="15"/>
</dbReference>
<dbReference type="Gene3D" id="3.80.10.10">
    <property type="entry name" value="Ribonuclease Inhibitor"/>
    <property type="match status" value="5"/>
</dbReference>
<keyword evidence="4" id="KW-0067">ATP-binding</keyword>
<dbReference type="InterPro" id="IPR027417">
    <property type="entry name" value="P-loop_NTPase"/>
</dbReference>
<keyword evidence="1" id="KW-0433">Leucine-rich repeat</keyword>
<dbReference type="Pfam" id="PF05729">
    <property type="entry name" value="NACHT"/>
    <property type="match status" value="1"/>
</dbReference>
<feature type="domain" description="NACHT" evidence="6">
    <location>
        <begin position="228"/>
        <end position="361"/>
    </location>
</feature>
<dbReference type="Pfam" id="PF18461">
    <property type="entry name" value="Atypical_Card"/>
    <property type="match status" value="1"/>
</dbReference>
<dbReference type="Pfam" id="PF13516">
    <property type="entry name" value="LRR_6"/>
    <property type="match status" value="6"/>
</dbReference>
<evidence type="ECO:0000256" key="2">
    <source>
        <dbReference type="ARBA" id="ARBA00022737"/>
    </source>
</evidence>
<dbReference type="PANTHER" id="PTHR47189:SF1">
    <property type="entry name" value="MHC CLASS II TRANSACTIVATOR"/>
    <property type="match status" value="1"/>
</dbReference>
<dbReference type="InterPro" id="IPR041210">
    <property type="entry name" value="NLRC5_atypical_Card"/>
</dbReference>
<dbReference type="InterPro" id="IPR041267">
    <property type="entry name" value="NLRP_HD2"/>
</dbReference>
<name>A0ABI7VX61_FELCA</name>
<dbReference type="GeneTree" id="ENSGT00940000160652"/>
<proteinExistence type="predicted"/>
<protein>
    <recommendedName>
        <fullName evidence="6">NACHT domain-containing protein</fullName>
    </recommendedName>
</protein>
<gene>
    <name evidence="7" type="primary">NLRC5</name>
</gene>
<dbReference type="PANTHER" id="PTHR47189">
    <property type="entry name" value="MHC CLASS II TRANSACTIVATOR"/>
    <property type="match status" value="1"/>
</dbReference>
<dbReference type="Gene3D" id="1.10.533.20">
    <property type="match status" value="1"/>
</dbReference>
<evidence type="ECO:0000313" key="7">
    <source>
        <dbReference type="Ensembl" id="ENSFCTP00005002735.1"/>
    </source>
</evidence>